<dbReference type="AlphaFoldDB" id="A0A2T7PHN8"/>
<proteinExistence type="predicted"/>
<feature type="compositionally biased region" description="Polar residues" evidence="1">
    <location>
        <begin position="51"/>
        <end position="63"/>
    </location>
</feature>
<accession>A0A2T7PHN8</accession>
<reference evidence="2 3" key="1">
    <citation type="submission" date="2018-04" db="EMBL/GenBank/DDBJ databases">
        <title>The genome of golden apple snail Pomacea canaliculata provides insight into stress tolerance and invasive adaptation.</title>
        <authorList>
            <person name="Liu C."/>
            <person name="Liu B."/>
            <person name="Ren Y."/>
            <person name="Zhang Y."/>
            <person name="Wang H."/>
            <person name="Li S."/>
            <person name="Jiang F."/>
            <person name="Yin L."/>
            <person name="Zhang G."/>
            <person name="Qian W."/>
            <person name="Fan W."/>
        </authorList>
    </citation>
    <scope>NUCLEOTIDE SEQUENCE [LARGE SCALE GENOMIC DNA]</scope>
    <source>
        <strain evidence="2">SZHN2017</strain>
        <tissue evidence="2">Muscle</tissue>
    </source>
</reference>
<organism evidence="2 3">
    <name type="scientific">Pomacea canaliculata</name>
    <name type="common">Golden apple snail</name>
    <dbReference type="NCBI Taxonomy" id="400727"/>
    <lineage>
        <taxon>Eukaryota</taxon>
        <taxon>Metazoa</taxon>
        <taxon>Spiralia</taxon>
        <taxon>Lophotrochozoa</taxon>
        <taxon>Mollusca</taxon>
        <taxon>Gastropoda</taxon>
        <taxon>Caenogastropoda</taxon>
        <taxon>Architaenioglossa</taxon>
        <taxon>Ampullarioidea</taxon>
        <taxon>Ampullariidae</taxon>
        <taxon>Pomacea</taxon>
    </lineage>
</organism>
<evidence type="ECO:0000313" key="3">
    <source>
        <dbReference type="Proteomes" id="UP000245119"/>
    </source>
</evidence>
<dbReference type="OrthoDB" id="7442607at2759"/>
<gene>
    <name evidence="2" type="ORF">C0Q70_08382</name>
</gene>
<comment type="caution">
    <text evidence="2">The sequence shown here is derived from an EMBL/GenBank/DDBJ whole genome shotgun (WGS) entry which is preliminary data.</text>
</comment>
<feature type="region of interest" description="Disordered" evidence="1">
    <location>
        <begin position="33"/>
        <end position="90"/>
    </location>
</feature>
<dbReference type="Proteomes" id="UP000245119">
    <property type="component" value="Linkage Group LG4"/>
</dbReference>
<evidence type="ECO:0000256" key="1">
    <source>
        <dbReference type="SAM" id="MobiDB-lite"/>
    </source>
</evidence>
<feature type="compositionally biased region" description="Basic and acidic residues" evidence="1">
    <location>
        <begin position="38"/>
        <end position="50"/>
    </location>
</feature>
<protein>
    <submittedName>
        <fullName evidence="2">Uncharacterized protein</fullName>
    </submittedName>
</protein>
<name>A0A2T7PHN8_POMCA</name>
<keyword evidence="3" id="KW-1185">Reference proteome</keyword>
<sequence length="127" mass="13886">MKEHEGKHVFLRLGSTSGRSLFDAVRFDPLPEPVVCRDSVDNDSPKHDAESSSNAGDNSTHSDSTCDVKSESGGPLLSPKTPDTPKKPLHPKLLNVSAQLEMKSLWDEPKWQSIRLLALHVTLMAGT</sequence>
<dbReference type="EMBL" id="PZQS01000004">
    <property type="protein sequence ID" value="PVD32935.1"/>
    <property type="molecule type" value="Genomic_DNA"/>
</dbReference>
<evidence type="ECO:0000313" key="2">
    <source>
        <dbReference type="EMBL" id="PVD32935.1"/>
    </source>
</evidence>